<evidence type="ECO:0000313" key="2">
    <source>
        <dbReference type="Proteomes" id="UP000267250"/>
    </source>
</evidence>
<reference evidence="1 2" key="1">
    <citation type="submission" date="2016-07" db="EMBL/GenBank/DDBJ databases">
        <title>Genome and transcriptome analysis of iron-reducing fermentative bacteria Anoxybacter fermentans.</title>
        <authorList>
            <person name="Zeng X."/>
            <person name="Shao Z."/>
        </authorList>
    </citation>
    <scope>NUCLEOTIDE SEQUENCE [LARGE SCALE GENOMIC DNA]</scope>
    <source>
        <strain evidence="1 2">DY22613</strain>
    </source>
</reference>
<gene>
    <name evidence="1" type="ORF">BBF96_00175</name>
</gene>
<organism evidence="1 2">
    <name type="scientific">Anoxybacter fermentans</name>
    <dbReference type="NCBI Taxonomy" id="1323375"/>
    <lineage>
        <taxon>Bacteria</taxon>
        <taxon>Bacillati</taxon>
        <taxon>Bacillota</taxon>
        <taxon>Clostridia</taxon>
        <taxon>Halanaerobiales</taxon>
        <taxon>Anoxybacter</taxon>
    </lineage>
</organism>
<name>A0A3Q9HSH1_9FIRM</name>
<evidence type="ECO:0008006" key="3">
    <source>
        <dbReference type="Google" id="ProtNLM"/>
    </source>
</evidence>
<dbReference type="KEGG" id="aft:BBF96_00175"/>
<sequence>MKYGQKIGSMGDEKKVKEILNNIRKALGVLKEDGIYAMFLWLEDKDKGKIRKQGLLPLLNDGNIKTMFIDKKDNFSETFEGLCSTIKDIAKDIDKVLLLKKILERTLTYALYHAKVRAGEKNVD</sequence>
<dbReference type="Proteomes" id="UP000267250">
    <property type="component" value="Chromosome"/>
</dbReference>
<dbReference type="AlphaFoldDB" id="A0A3Q9HSH1"/>
<protein>
    <recommendedName>
        <fullName evidence="3">CRISPR type III-B/RAMP module-associated protein Cmr5</fullName>
    </recommendedName>
</protein>
<keyword evidence="2" id="KW-1185">Reference proteome</keyword>
<proteinExistence type="predicted"/>
<accession>A0A3Q9HSH1</accession>
<evidence type="ECO:0000313" key="1">
    <source>
        <dbReference type="EMBL" id="AZR74757.1"/>
    </source>
</evidence>
<dbReference type="EMBL" id="CP016379">
    <property type="protein sequence ID" value="AZR74757.1"/>
    <property type="molecule type" value="Genomic_DNA"/>
</dbReference>